<evidence type="ECO:0000256" key="15">
    <source>
        <dbReference type="ARBA" id="ARBA00023242"/>
    </source>
</evidence>
<evidence type="ECO:0000256" key="8">
    <source>
        <dbReference type="ARBA" id="ARBA00022801"/>
    </source>
</evidence>
<dbReference type="GO" id="GO:0003723">
    <property type="term" value="F:RNA binding"/>
    <property type="evidence" value="ECO:0007669"/>
    <property type="project" value="UniProtKB-KW"/>
</dbReference>
<organism evidence="19 20">
    <name type="scientific">Acacia crassicarpa</name>
    <name type="common">northern wattle</name>
    <dbReference type="NCBI Taxonomy" id="499986"/>
    <lineage>
        <taxon>Eukaryota</taxon>
        <taxon>Viridiplantae</taxon>
        <taxon>Streptophyta</taxon>
        <taxon>Embryophyta</taxon>
        <taxon>Tracheophyta</taxon>
        <taxon>Spermatophyta</taxon>
        <taxon>Magnoliopsida</taxon>
        <taxon>eudicotyledons</taxon>
        <taxon>Gunneridae</taxon>
        <taxon>Pentapetalae</taxon>
        <taxon>rosids</taxon>
        <taxon>fabids</taxon>
        <taxon>Fabales</taxon>
        <taxon>Fabaceae</taxon>
        <taxon>Caesalpinioideae</taxon>
        <taxon>mimosoid clade</taxon>
        <taxon>Acacieae</taxon>
        <taxon>Acacia</taxon>
    </lineage>
</organism>
<evidence type="ECO:0000259" key="18">
    <source>
        <dbReference type="Pfam" id="PF17942"/>
    </source>
</evidence>
<evidence type="ECO:0000313" key="20">
    <source>
        <dbReference type="Proteomes" id="UP001293593"/>
    </source>
</evidence>
<keyword evidence="4" id="KW-0540">Nuclease</keyword>
<keyword evidence="14" id="KW-0234">DNA repair</keyword>
<dbReference type="FunFam" id="3.30.565.10:FF:000075">
    <property type="entry name" value="MORC family CW-type zinc finger protein 4"/>
    <property type="match status" value="1"/>
</dbReference>
<evidence type="ECO:0000256" key="17">
    <source>
        <dbReference type="SAM" id="MobiDB-lite"/>
    </source>
</evidence>
<dbReference type="InterPro" id="IPR036890">
    <property type="entry name" value="HATPase_C_sf"/>
</dbReference>
<dbReference type="Pfam" id="PF13589">
    <property type="entry name" value="HATPase_c_3"/>
    <property type="match status" value="1"/>
</dbReference>
<dbReference type="Proteomes" id="UP001293593">
    <property type="component" value="Unassembled WGS sequence"/>
</dbReference>
<protein>
    <recommendedName>
        <fullName evidence="18">Morc S5 domain-containing protein</fullName>
    </recommendedName>
</protein>
<evidence type="ECO:0000256" key="10">
    <source>
        <dbReference type="ARBA" id="ARBA00022853"/>
    </source>
</evidence>
<accession>A0AAE1JHW4</accession>
<dbReference type="SUPFAM" id="SSF55874">
    <property type="entry name" value="ATPase domain of HSP90 chaperone/DNA topoisomerase II/histidine kinase"/>
    <property type="match status" value="1"/>
</dbReference>
<keyword evidence="13" id="KW-0943">RNA-mediated gene silencing</keyword>
<dbReference type="GO" id="GO:0005524">
    <property type="term" value="F:ATP binding"/>
    <property type="evidence" value="ECO:0007669"/>
    <property type="project" value="UniProtKB-KW"/>
</dbReference>
<evidence type="ECO:0000256" key="9">
    <source>
        <dbReference type="ARBA" id="ARBA00022840"/>
    </source>
</evidence>
<proteinExistence type="inferred from homology"/>
<sequence length="651" mass="73270">MKGHTEIIDLSSDDECDVVLKAAKLESDFAVHGEEDSEGNMNSSGPTQGTGHGGSSVLEQGLSPVDNLYPSYTSPIAAEPLCRQFWKSGNYDDGLGSKVPVQNANHYQHVHPLFLHSNATSHKWVFGAIAELVDNAFDEIQNGATFVIVDKISNPKDGSPALLIQDDGGGMDPEAMRCCMSFGFSDKKSEFAIGKYGNGFKTSSMRLGADVIVFSRHLDKGVLTQSIGLLSFTFLMQTRRDSIVVPMVSYEFNMSTNTVDMLKGREHFMSNLSTLLTWSPYSSEAELLKQFEDIGPHGTKVIIYNLWFNGDGNLELDFDKDPEDICIAGDIIKVVRTVNEQHIANRYKYSLRAYLSMLYLRVPENFIIMLRGQVVKPHNIADDLKFPEYILYQPSSGGCKEGTVVTTIGFLKEAPQVNIHGFVVYHKNRLILPFWRVVNYLDSRCRGVAGVLQADFIEPIHNKQDFERTSLFQKLEIRLKEMTWEYWDYHCALIGYQQVKKKSSALQRESYLYHPTGIEKPLTEDGKFLPVLNEKAASLSGSQQGVSGSHAKRKAHEFIDVQDMKKHGRKVNEVNGVACGHDNIQTVSAPANQVVDQDTINLMEQNKKLHAKYFQLEKEEQELNLKVTQLRSKIQETKREYERLLAEQQCA</sequence>
<gene>
    <name evidence="19" type="ORF">QN277_019542</name>
</gene>
<keyword evidence="7" id="KW-0227">DNA damage</keyword>
<dbReference type="Pfam" id="PF17942">
    <property type="entry name" value="Morc6_S5"/>
    <property type="match status" value="1"/>
</dbReference>
<evidence type="ECO:0000256" key="2">
    <source>
        <dbReference type="ARBA" id="ARBA00004123"/>
    </source>
</evidence>
<evidence type="ECO:0000256" key="14">
    <source>
        <dbReference type="ARBA" id="ARBA00023204"/>
    </source>
</evidence>
<evidence type="ECO:0000256" key="13">
    <source>
        <dbReference type="ARBA" id="ARBA00023158"/>
    </source>
</evidence>
<feature type="region of interest" description="Disordered" evidence="17">
    <location>
        <begin position="33"/>
        <end position="60"/>
    </location>
</feature>
<dbReference type="GO" id="GO:0005634">
    <property type="term" value="C:nucleus"/>
    <property type="evidence" value="ECO:0007669"/>
    <property type="project" value="UniProtKB-SubCell"/>
</dbReference>
<dbReference type="PANTHER" id="PTHR23336:SF44">
    <property type="entry name" value="PROTEIN MICRORCHIDIA 6"/>
    <property type="match status" value="1"/>
</dbReference>
<dbReference type="AlphaFoldDB" id="A0AAE1JHW4"/>
<comment type="caution">
    <text evidence="19">The sequence shown here is derived from an EMBL/GenBank/DDBJ whole genome shotgun (WGS) entry which is preliminary data.</text>
</comment>
<evidence type="ECO:0000256" key="4">
    <source>
        <dbReference type="ARBA" id="ARBA00022722"/>
    </source>
</evidence>
<feature type="domain" description="Morc S5" evidence="18">
    <location>
        <begin position="349"/>
        <end position="487"/>
    </location>
</feature>
<keyword evidence="9" id="KW-0067">ATP-binding</keyword>
<keyword evidence="5" id="KW-0547">Nucleotide-binding</keyword>
<dbReference type="GO" id="GO:0004519">
    <property type="term" value="F:endonuclease activity"/>
    <property type="evidence" value="ECO:0007669"/>
    <property type="project" value="UniProtKB-KW"/>
</dbReference>
<evidence type="ECO:0000256" key="11">
    <source>
        <dbReference type="ARBA" id="ARBA00022884"/>
    </source>
</evidence>
<reference evidence="19" key="1">
    <citation type="submission" date="2023-10" db="EMBL/GenBank/DDBJ databases">
        <title>Chromosome-level genome of the transformable northern wattle, Acacia crassicarpa.</title>
        <authorList>
            <person name="Massaro I."/>
            <person name="Sinha N.R."/>
            <person name="Poethig S."/>
            <person name="Leichty A.R."/>
        </authorList>
    </citation>
    <scope>NUCLEOTIDE SEQUENCE</scope>
    <source>
        <strain evidence="19">Acra3RX</strain>
        <tissue evidence="19">Leaf</tissue>
    </source>
</reference>
<dbReference type="GO" id="GO:0006325">
    <property type="term" value="P:chromatin organization"/>
    <property type="evidence" value="ECO:0007669"/>
    <property type="project" value="UniProtKB-KW"/>
</dbReference>
<dbReference type="InterPro" id="IPR041006">
    <property type="entry name" value="Morc_S5"/>
</dbReference>
<feature type="coiled-coil region" evidence="16">
    <location>
        <begin position="606"/>
        <end position="651"/>
    </location>
</feature>
<comment type="subcellular location">
    <subcellularLocation>
        <location evidence="2">Nucleus</location>
    </subcellularLocation>
</comment>
<evidence type="ECO:0000256" key="7">
    <source>
        <dbReference type="ARBA" id="ARBA00022763"/>
    </source>
</evidence>
<evidence type="ECO:0000256" key="12">
    <source>
        <dbReference type="ARBA" id="ARBA00023054"/>
    </source>
</evidence>
<dbReference type="EMBL" id="JAWXYG010000005">
    <property type="protein sequence ID" value="KAK4270771.1"/>
    <property type="molecule type" value="Genomic_DNA"/>
</dbReference>
<evidence type="ECO:0000313" key="19">
    <source>
        <dbReference type="EMBL" id="KAK4270771.1"/>
    </source>
</evidence>
<dbReference type="GO" id="GO:0031047">
    <property type="term" value="P:regulatory ncRNA-mediated gene silencing"/>
    <property type="evidence" value="ECO:0007669"/>
    <property type="project" value="UniProtKB-KW"/>
</dbReference>
<dbReference type="GO" id="GO:0016887">
    <property type="term" value="F:ATP hydrolysis activity"/>
    <property type="evidence" value="ECO:0007669"/>
    <property type="project" value="InterPro"/>
</dbReference>
<comment type="cofactor">
    <cofactor evidence="1">
        <name>Mn(2+)</name>
        <dbReference type="ChEBI" id="CHEBI:29035"/>
    </cofactor>
</comment>
<dbReference type="InterPro" id="IPR045261">
    <property type="entry name" value="MORC_ATPase"/>
</dbReference>
<evidence type="ECO:0000256" key="5">
    <source>
        <dbReference type="ARBA" id="ARBA00022741"/>
    </source>
</evidence>
<evidence type="ECO:0000256" key="3">
    <source>
        <dbReference type="ARBA" id="ARBA00007845"/>
    </source>
</evidence>
<keyword evidence="11" id="KW-0694">RNA-binding</keyword>
<dbReference type="PANTHER" id="PTHR23336">
    <property type="entry name" value="ZINC FINGER CW-TYPE COILED-COIL DOMAIN PROTEIN 3"/>
    <property type="match status" value="1"/>
</dbReference>
<evidence type="ECO:0000256" key="16">
    <source>
        <dbReference type="SAM" id="Coils"/>
    </source>
</evidence>
<keyword evidence="8" id="KW-0378">Hydrolase</keyword>
<dbReference type="Gene3D" id="3.30.565.10">
    <property type="entry name" value="Histidine kinase-like ATPase, C-terminal domain"/>
    <property type="match status" value="1"/>
</dbReference>
<keyword evidence="20" id="KW-1185">Reference proteome</keyword>
<dbReference type="GO" id="GO:0031349">
    <property type="term" value="P:positive regulation of defense response"/>
    <property type="evidence" value="ECO:0007669"/>
    <property type="project" value="UniProtKB-ARBA"/>
</dbReference>
<evidence type="ECO:0000256" key="6">
    <source>
        <dbReference type="ARBA" id="ARBA00022759"/>
    </source>
</evidence>
<name>A0AAE1JHW4_9FABA</name>
<keyword evidence="15" id="KW-0539">Nucleus</keyword>
<comment type="similarity">
    <text evidence="3">Belongs to the MORC ATPase protein family.</text>
</comment>
<keyword evidence="6" id="KW-0255">Endonuclease</keyword>
<keyword evidence="12 16" id="KW-0175">Coiled coil</keyword>
<keyword evidence="10" id="KW-0156">Chromatin regulator</keyword>
<evidence type="ECO:0000256" key="1">
    <source>
        <dbReference type="ARBA" id="ARBA00001936"/>
    </source>
</evidence>
<dbReference type="GO" id="GO:0006281">
    <property type="term" value="P:DNA repair"/>
    <property type="evidence" value="ECO:0007669"/>
    <property type="project" value="UniProtKB-KW"/>
</dbReference>